<feature type="domain" description="HTH luxR-type" evidence="3">
    <location>
        <begin position="159"/>
        <end position="224"/>
    </location>
</feature>
<dbReference type="Pfam" id="PF00196">
    <property type="entry name" value="GerE"/>
    <property type="match status" value="1"/>
</dbReference>
<feature type="modified residue" description="4-aspartylphosphate" evidence="2">
    <location>
        <position position="61"/>
    </location>
</feature>
<organism evidence="5 6">
    <name type="scientific">Janibacter melonis</name>
    <dbReference type="NCBI Taxonomy" id="262209"/>
    <lineage>
        <taxon>Bacteria</taxon>
        <taxon>Bacillati</taxon>
        <taxon>Actinomycetota</taxon>
        <taxon>Actinomycetes</taxon>
        <taxon>Micrococcales</taxon>
        <taxon>Intrasporangiaceae</taxon>
        <taxon>Janibacter</taxon>
    </lineage>
</organism>
<dbReference type="GO" id="GO:0000160">
    <property type="term" value="P:phosphorelay signal transduction system"/>
    <property type="evidence" value="ECO:0007669"/>
    <property type="project" value="InterPro"/>
</dbReference>
<dbReference type="InterPro" id="IPR001789">
    <property type="entry name" value="Sig_transdc_resp-reg_receiver"/>
</dbReference>
<evidence type="ECO:0008006" key="7">
    <source>
        <dbReference type="Google" id="ProtNLM"/>
    </source>
</evidence>
<dbReference type="PROSITE" id="PS50043">
    <property type="entry name" value="HTH_LUXR_2"/>
    <property type="match status" value="1"/>
</dbReference>
<accession>A0A176QDF4</accession>
<name>A0A176QDF4_9MICO</name>
<dbReference type="InterPro" id="IPR016032">
    <property type="entry name" value="Sig_transdc_resp-reg_C-effctor"/>
</dbReference>
<evidence type="ECO:0000256" key="2">
    <source>
        <dbReference type="PROSITE-ProRule" id="PRU00169"/>
    </source>
</evidence>
<dbReference type="GO" id="GO:0006355">
    <property type="term" value="P:regulation of DNA-templated transcription"/>
    <property type="evidence" value="ECO:0007669"/>
    <property type="project" value="InterPro"/>
</dbReference>
<keyword evidence="6" id="KW-1185">Reference proteome</keyword>
<dbReference type="CDD" id="cd06170">
    <property type="entry name" value="LuxR_C_like"/>
    <property type="match status" value="1"/>
</dbReference>
<dbReference type="PANTHER" id="PTHR43214">
    <property type="entry name" value="TWO-COMPONENT RESPONSE REGULATOR"/>
    <property type="match status" value="1"/>
</dbReference>
<dbReference type="PRINTS" id="PR00038">
    <property type="entry name" value="HTHLUXR"/>
</dbReference>
<dbReference type="SUPFAM" id="SSF52172">
    <property type="entry name" value="CheY-like"/>
    <property type="match status" value="1"/>
</dbReference>
<comment type="caution">
    <text evidence="5">The sequence shown here is derived from an EMBL/GenBank/DDBJ whole genome shotgun (WGS) entry which is preliminary data.</text>
</comment>
<dbReference type="Gene3D" id="3.40.50.2300">
    <property type="match status" value="1"/>
</dbReference>
<proteinExistence type="predicted"/>
<dbReference type="AlphaFoldDB" id="A0A176QDF4"/>
<dbReference type="STRING" id="262209.AWH69_07095"/>
<dbReference type="PROSITE" id="PS50110">
    <property type="entry name" value="RESPONSE_REGULATORY"/>
    <property type="match status" value="1"/>
</dbReference>
<sequence length="236" mass="25414">MMSCMAEPIRVLLVCRYPLYRMGLRAALGGADAFDEVVDAATGAEALAVAPELEPHVVVVDSNVVGMLLADLLLRLQQACPSARVLVLVSVTDEHVFGEGVPPAAGYLLRECTGEELLAAVCAVHAGEPVAAEDLGPLLLAAYDSMKLTMVSHGEPVREPVQQRELTAREREVLALLALGRRNRDIAQELFIAENTVKNHVRNILDKLVLTSRVEAATYALRHGVPGERPGDARRA</sequence>
<dbReference type="SUPFAM" id="SSF46894">
    <property type="entry name" value="C-terminal effector domain of the bipartite response regulators"/>
    <property type="match status" value="1"/>
</dbReference>
<dbReference type="PANTHER" id="PTHR43214:SF37">
    <property type="entry name" value="TRANSCRIPTIONAL REGULATORY PROTEIN YDFI"/>
    <property type="match status" value="1"/>
</dbReference>
<dbReference type="PROSITE" id="PS00622">
    <property type="entry name" value="HTH_LUXR_1"/>
    <property type="match status" value="1"/>
</dbReference>
<keyword evidence="1" id="KW-0238">DNA-binding</keyword>
<feature type="domain" description="Response regulatory" evidence="4">
    <location>
        <begin position="10"/>
        <end position="125"/>
    </location>
</feature>
<evidence type="ECO:0000313" key="6">
    <source>
        <dbReference type="Proteomes" id="UP000076976"/>
    </source>
</evidence>
<evidence type="ECO:0000259" key="3">
    <source>
        <dbReference type="PROSITE" id="PS50043"/>
    </source>
</evidence>
<evidence type="ECO:0000259" key="4">
    <source>
        <dbReference type="PROSITE" id="PS50110"/>
    </source>
</evidence>
<protein>
    <recommendedName>
        <fullName evidence="7">DNA-binding response regulator</fullName>
    </recommendedName>
</protein>
<dbReference type="InterPro" id="IPR000792">
    <property type="entry name" value="Tscrpt_reg_LuxR_C"/>
</dbReference>
<evidence type="ECO:0000256" key="1">
    <source>
        <dbReference type="ARBA" id="ARBA00023125"/>
    </source>
</evidence>
<evidence type="ECO:0000313" key="5">
    <source>
        <dbReference type="EMBL" id="OAB87798.1"/>
    </source>
</evidence>
<dbReference type="EMBL" id="LQZG01000002">
    <property type="protein sequence ID" value="OAB87798.1"/>
    <property type="molecule type" value="Genomic_DNA"/>
</dbReference>
<keyword evidence="2" id="KW-0597">Phosphoprotein</keyword>
<dbReference type="Proteomes" id="UP000076976">
    <property type="component" value="Unassembled WGS sequence"/>
</dbReference>
<gene>
    <name evidence="5" type="ORF">AWH69_07095</name>
</gene>
<dbReference type="SMART" id="SM00421">
    <property type="entry name" value="HTH_LUXR"/>
    <property type="match status" value="1"/>
</dbReference>
<dbReference type="GO" id="GO:0003677">
    <property type="term" value="F:DNA binding"/>
    <property type="evidence" value="ECO:0007669"/>
    <property type="project" value="UniProtKB-KW"/>
</dbReference>
<dbReference type="InterPro" id="IPR039420">
    <property type="entry name" value="WalR-like"/>
</dbReference>
<dbReference type="InterPro" id="IPR011006">
    <property type="entry name" value="CheY-like_superfamily"/>
</dbReference>
<reference evidence="5 6" key="1">
    <citation type="submission" date="2016-01" db="EMBL/GenBank/DDBJ databases">
        <title>Janibacter melonis strain CD11_4 genome sequencing and assembly.</title>
        <authorList>
            <person name="Nair G.R."/>
            <person name="Kaur G."/>
            <person name="Chander A.M."/>
            <person name="Mayilraj S."/>
        </authorList>
    </citation>
    <scope>NUCLEOTIDE SEQUENCE [LARGE SCALE GENOMIC DNA]</scope>
    <source>
        <strain evidence="5 6">CD11-4</strain>
    </source>
</reference>